<evidence type="ECO:0000256" key="1">
    <source>
        <dbReference type="SAM" id="SignalP"/>
    </source>
</evidence>
<dbReference type="OrthoDB" id="7582310at2"/>
<evidence type="ECO:0000313" key="2">
    <source>
        <dbReference type="EMBL" id="SHN63666.1"/>
    </source>
</evidence>
<reference evidence="3" key="1">
    <citation type="submission" date="2016-12" db="EMBL/GenBank/DDBJ databases">
        <authorList>
            <person name="Varghese N."/>
            <person name="Submissions S."/>
        </authorList>
    </citation>
    <scope>NUCLEOTIDE SEQUENCE [LARGE SCALE GENOMIC DNA]</scope>
    <source>
        <strain evidence="3">DSM 11032</strain>
    </source>
</reference>
<gene>
    <name evidence="2" type="ORF">SAMN02745193_02628</name>
</gene>
<keyword evidence="1" id="KW-0732">Signal</keyword>
<proteinExistence type="predicted"/>
<dbReference type="Proteomes" id="UP000184391">
    <property type="component" value="Unassembled WGS sequence"/>
</dbReference>
<dbReference type="AlphaFoldDB" id="A0A1M7SYY8"/>
<feature type="chain" id="PRO_5009929318" evidence="1">
    <location>
        <begin position="20"/>
        <end position="127"/>
    </location>
</feature>
<accession>A0A1M7SYY8</accession>
<dbReference type="STRING" id="198312.SAMN02745193_02628"/>
<dbReference type="EMBL" id="FRDF01000016">
    <property type="protein sequence ID" value="SHN63666.1"/>
    <property type="molecule type" value="Genomic_DNA"/>
</dbReference>
<keyword evidence="3" id="KW-1185">Reference proteome</keyword>
<name>A0A1M7SYY8_9SPHN</name>
<protein>
    <submittedName>
        <fullName evidence="2">Uncharacterized protein</fullName>
    </submittedName>
</protein>
<feature type="signal peptide" evidence="1">
    <location>
        <begin position="1"/>
        <end position="19"/>
    </location>
</feature>
<organism evidence="2 3">
    <name type="scientific">Erythrobacter sanguineus</name>
    <dbReference type="NCBI Taxonomy" id="198312"/>
    <lineage>
        <taxon>Bacteria</taxon>
        <taxon>Pseudomonadati</taxon>
        <taxon>Pseudomonadota</taxon>
        <taxon>Alphaproteobacteria</taxon>
        <taxon>Sphingomonadales</taxon>
        <taxon>Erythrobacteraceae</taxon>
        <taxon>Erythrobacter/Porphyrobacter group</taxon>
        <taxon>Erythrobacter</taxon>
    </lineage>
</organism>
<dbReference type="RefSeq" id="WP_072675460.1">
    <property type="nucleotide sequence ID" value="NZ_FRDF01000016.1"/>
</dbReference>
<sequence>MIHVLASVALASAALALQAAPSPAPPVRLEDLTVQESAALRCSVAFAYVSDWQKDGDARGAAWPGLEAQGGREFFVRTMAQLMDRRGLDRRGVFDLIALQTERLKASPDDIPAMMPACLLMKSAAGL</sequence>
<evidence type="ECO:0000313" key="3">
    <source>
        <dbReference type="Proteomes" id="UP000184391"/>
    </source>
</evidence>